<dbReference type="Proteomes" id="UP001338125">
    <property type="component" value="Unassembled WGS sequence"/>
</dbReference>
<evidence type="ECO:0000259" key="3">
    <source>
        <dbReference type="Pfam" id="PF01048"/>
    </source>
</evidence>
<organism evidence="4 5">
    <name type="scientific">Cladobotryum mycophilum</name>
    <dbReference type="NCBI Taxonomy" id="491253"/>
    <lineage>
        <taxon>Eukaryota</taxon>
        <taxon>Fungi</taxon>
        <taxon>Dikarya</taxon>
        <taxon>Ascomycota</taxon>
        <taxon>Pezizomycotina</taxon>
        <taxon>Sordariomycetes</taxon>
        <taxon>Hypocreomycetidae</taxon>
        <taxon>Hypocreales</taxon>
        <taxon>Hypocreaceae</taxon>
        <taxon>Cladobotryum</taxon>
    </lineage>
</organism>
<keyword evidence="5" id="KW-1185">Reference proteome</keyword>
<evidence type="ECO:0000256" key="2">
    <source>
        <dbReference type="SAM" id="MobiDB-lite"/>
    </source>
</evidence>
<feature type="compositionally biased region" description="Basic and acidic residues" evidence="2">
    <location>
        <begin position="21"/>
        <end position="32"/>
    </location>
</feature>
<comment type="caution">
    <text evidence="4">The sequence shown here is derived from an EMBL/GenBank/DDBJ whole genome shotgun (WGS) entry which is preliminary data.</text>
</comment>
<dbReference type="InterPro" id="IPR035994">
    <property type="entry name" value="Nucleoside_phosphorylase_sf"/>
</dbReference>
<feature type="region of interest" description="Disordered" evidence="2">
    <location>
        <begin position="1"/>
        <end position="32"/>
    </location>
</feature>
<name>A0ABR0T310_9HYPO</name>
<gene>
    <name evidence="4" type="ORF">PT974_01121</name>
</gene>
<feature type="domain" description="Nucleoside phosphorylase" evidence="3">
    <location>
        <begin position="68"/>
        <end position="153"/>
    </location>
</feature>
<dbReference type="Pfam" id="PF01048">
    <property type="entry name" value="PNP_UDP_1"/>
    <property type="match status" value="1"/>
</dbReference>
<evidence type="ECO:0000313" key="5">
    <source>
        <dbReference type="Proteomes" id="UP001338125"/>
    </source>
</evidence>
<dbReference type="InterPro" id="IPR000845">
    <property type="entry name" value="Nucleoside_phosphorylase_d"/>
</dbReference>
<reference evidence="4 5" key="1">
    <citation type="submission" date="2024-01" db="EMBL/GenBank/DDBJ databases">
        <title>Complete genome of Cladobotryum mycophilum ATHUM6906.</title>
        <authorList>
            <person name="Christinaki A.C."/>
            <person name="Myridakis A.I."/>
            <person name="Kouvelis V.N."/>
        </authorList>
    </citation>
    <scope>NUCLEOTIDE SEQUENCE [LARGE SCALE GENOMIC DNA]</scope>
    <source>
        <strain evidence="4 5">ATHUM6906</strain>
    </source>
</reference>
<feature type="region of interest" description="Disordered" evidence="2">
    <location>
        <begin position="550"/>
        <end position="592"/>
    </location>
</feature>
<proteinExistence type="predicted"/>
<evidence type="ECO:0000313" key="4">
    <source>
        <dbReference type="EMBL" id="KAK5998739.1"/>
    </source>
</evidence>
<dbReference type="InterPro" id="IPR053137">
    <property type="entry name" value="NLR-like"/>
</dbReference>
<feature type="coiled-coil region" evidence="1">
    <location>
        <begin position="180"/>
        <end position="207"/>
    </location>
</feature>
<keyword evidence="1" id="KW-0175">Coiled coil</keyword>
<dbReference type="SUPFAM" id="SSF53167">
    <property type="entry name" value="Purine and uridine phosphorylases"/>
    <property type="match status" value="1"/>
</dbReference>
<evidence type="ECO:0000256" key="1">
    <source>
        <dbReference type="SAM" id="Coils"/>
    </source>
</evidence>
<sequence>MVKRFREHAELDTTTAKRPKRSDESSTKQPRGREEFEMTVICALTLELDAVNCLVDEFWTSDYHKVAGDPNHYTHGRIGKYNVVIVLLPDMGKVHAAGAASSLSASYTKLRLALLVGICGGVPKPNDDGDEILLGDVIISNALVQFDFGRRYPRGRFLRKNSLRDGLSRPNKYIRASLRNLEVNRYRENLEQRAAELLRELQAANSSPSRNRRQRDKYKYPGTRYDILFSAEYRHEHRGASVTCCDDSKICDAALKASCEECGCDEINLVGREQLDYKKELEGEDPTKAQEPAIYIGPVASGDTVMKSGEDRDRIAKEGVIAFEMEGAGVWDEIPCVVVKGVCDYADSHKHKQWQNFAAATAAAAMKALLETFVDTEKPKIELQGLAAAQQTVDGSNVLSFDEQALAQMCLFIQMQAQGRFGKQMPLSPVLVIDARGCNLPFYLETISSKELFTQILQDRFSDIGTKKIERSEWYLEDRSSGQRLDLSKPWQSAIKIAQPSSSNAYGIPKTEKNGVECPSCSFMNPSSSSDEIQCYKCGTSYRRVEEVQDIQINKKKNRPKVGASLDPDPTAQNNRNQSPFPRPRPARQTENEVRLYKYVQLVDVNFSIRIDGARQSDKAAFPLNLDQLHDTERLAEYLANFYGIPALDSLNVAQMASKFGLEPMERFHGSTPDHSDGETSVRRDIRAEPFGSIGLDLIIHDLDEMASHNCLFMEPVNPWHGLTPSPPAGISLSQVSDHPFLR</sequence>
<feature type="compositionally biased region" description="Polar residues" evidence="2">
    <location>
        <begin position="571"/>
        <end position="580"/>
    </location>
</feature>
<dbReference type="PANTHER" id="PTHR46082">
    <property type="entry name" value="ATP/GTP-BINDING PROTEIN-RELATED"/>
    <property type="match status" value="1"/>
</dbReference>
<accession>A0ABR0T310</accession>
<protein>
    <recommendedName>
        <fullName evidence="3">Nucleoside phosphorylase domain-containing protein</fullName>
    </recommendedName>
</protein>
<dbReference type="EMBL" id="JAVFKD010000001">
    <property type="protein sequence ID" value="KAK5998739.1"/>
    <property type="molecule type" value="Genomic_DNA"/>
</dbReference>
<dbReference type="Gene3D" id="3.40.50.1580">
    <property type="entry name" value="Nucleoside phosphorylase domain"/>
    <property type="match status" value="1"/>
</dbReference>
<dbReference type="PANTHER" id="PTHR46082:SF6">
    <property type="entry name" value="AAA+ ATPASE DOMAIN-CONTAINING PROTEIN-RELATED"/>
    <property type="match status" value="1"/>
</dbReference>